<feature type="compositionally biased region" description="Pro residues" evidence="1">
    <location>
        <begin position="146"/>
        <end position="158"/>
    </location>
</feature>
<dbReference type="EMBL" id="RSAA01000006">
    <property type="protein sequence ID" value="RRO18609.1"/>
    <property type="molecule type" value="Genomic_DNA"/>
</dbReference>
<sequence>MVVPKQQVVQKALDDYIEAQERGLEVVQKALAMHQKMHRAELKEAESLGVPVSDVEHIDEDQRTLRDELLDGQREIEATRQRIEEARTARLNGPRASEEFLNDHQTDTWADQTALDAFGKTPPVNSGVGPIEDYEPGHPAGDDVPELPPTEPATPPPVDASGEPPTADGATDKMTTWRTGQKKPDWTLKPGEAQPTPGPSAPVEPDDRLPSAETGAAPPTAGPGGAEPPEDRGLVSQIAKWLAGTALFESARVGAEVAKNRFKKIGAVVVGAAAAAGLIYTFGPSGDTPEPQPPESPVVEQAPVEPEPPPPNPFEPTPVPEPAPPNPFGGPESPPPNPFGGPEAPPPNPFEPPHVPEPAPPNPFEPGGGTGGDEEPAVPAPANPFDPGQHGSNPGGGTDSGGDHGGGTDSGGDHGGGTDSGGGTGG</sequence>
<name>A0A426JZI6_9PSEU</name>
<dbReference type="OrthoDB" id="3692232at2"/>
<proteinExistence type="predicted"/>
<dbReference type="Proteomes" id="UP000274515">
    <property type="component" value="Unassembled WGS sequence"/>
</dbReference>
<feature type="region of interest" description="Disordered" evidence="1">
    <location>
        <begin position="280"/>
        <end position="426"/>
    </location>
</feature>
<feature type="compositionally biased region" description="Gly residues" evidence="1">
    <location>
        <begin position="393"/>
        <end position="426"/>
    </location>
</feature>
<organism evidence="2 3">
    <name type="scientific">Saccharopolyspora rhizosphaerae</name>
    <dbReference type="NCBI Taxonomy" id="2492662"/>
    <lineage>
        <taxon>Bacteria</taxon>
        <taxon>Bacillati</taxon>
        <taxon>Actinomycetota</taxon>
        <taxon>Actinomycetes</taxon>
        <taxon>Pseudonocardiales</taxon>
        <taxon>Pseudonocardiaceae</taxon>
        <taxon>Saccharopolyspora</taxon>
    </lineage>
</organism>
<dbReference type="AlphaFoldDB" id="A0A426JZI6"/>
<evidence type="ECO:0000313" key="3">
    <source>
        <dbReference type="Proteomes" id="UP000274515"/>
    </source>
</evidence>
<comment type="caution">
    <text evidence="2">The sequence shown here is derived from an EMBL/GenBank/DDBJ whole genome shotgun (WGS) entry which is preliminary data.</text>
</comment>
<accession>A0A426JZI6</accession>
<protein>
    <submittedName>
        <fullName evidence="2">Uncharacterized protein</fullName>
    </submittedName>
</protein>
<dbReference type="RefSeq" id="WP_125089108.1">
    <property type="nucleotide sequence ID" value="NZ_RSAA01000006.1"/>
</dbReference>
<evidence type="ECO:0000313" key="2">
    <source>
        <dbReference type="EMBL" id="RRO18609.1"/>
    </source>
</evidence>
<feature type="region of interest" description="Disordered" evidence="1">
    <location>
        <begin position="117"/>
        <end position="234"/>
    </location>
</feature>
<feature type="compositionally biased region" description="Pro residues" evidence="1">
    <location>
        <begin position="305"/>
        <end position="364"/>
    </location>
</feature>
<keyword evidence="3" id="KW-1185">Reference proteome</keyword>
<evidence type="ECO:0000256" key="1">
    <source>
        <dbReference type="SAM" id="MobiDB-lite"/>
    </source>
</evidence>
<gene>
    <name evidence="2" type="ORF">EIL87_05660</name>
</gene>
<reference evidence="2 3" key="1">
    <citation type="submission" date="2018-11" db="EMBL/GenBank/DDBJ databases">
        <title>Saccharopolyspora rhizosphaerae sp. nov., an actinomycete isolated from rhizosphere soil in Thailand.</title>
        <authorList>
            <person name="Intra B."/>
            <person name="Euanorasetr J."/>
            <person name="Take A."/>
            <person name="Inahashi Y."/>
            <person name="Mori M."/>
            <person name="Panbangred W."/>
            <person name="Matsumoto A."/>
        </authorList>
    </citation>
    <scope>NUCLEOTIDE SEQUENCE [LARGE SCALE GENOMIC DNA]</scope>
    <source>
        <strain evidence="2 3">H219</strain>
    </source>
</reference>